<evidence type="ECO:0000256" key="8">
    <source>
        <dbReference type="ARBA" id="ARBA00022679"/>
    </source>
</evidence>
<keyword evidence="8" id="KW-0808">Transferase</keyword>
<dbReference type="PANTHER" id="PTHR21152:SF40">
    <property type="entry name" value="ALANINE--GLYOXYLATE AMINOTRANSFERASE"/>
    <property type="match status" value="1"/>
</dbReference>
<evidence type="ECO:0000256" key="13">
    <source>
        <dbReference type="ARBA" id="ARBA00047630"/>
    </source>
</evidence>
<keyword evidence="10" id="KW-0664">Pyridoxine biosynthesis</keyword>
<keyword evidence="6 16" id="KW-0032">Aminotransferase</keyword>
<dbReference type="Gene3D" id="3.90.1150.10">
    <property type="entry name" value="Aspartate Aminotransferase, domain 1"/>
    <property type="match status" value="1"/>
</dbReference>
<keyword evidence="11" id="KW-0718">Serine biosynthesis</keyword>
<accession>A0ABW7N4C3</accession>
<dbReference type="PANTHER" id="PTHR21152">
    <property type="entry name" value="AMINOTRANSFERASE CLASS V"/>
    <property type="match status" value="1"/>
</dbReference>
<dbReference type="EMBL" id="JBIPKE010000011">
    <property type="protein sequence ID" value="MFH6982423.1"/>
    <property type="molecule type" value="Genomic_DNA"/>
</dbReference>
<dbReference type="RefSeq" id="WP_395416137.1">
    <property type="nucleotide sequence ID" value="NZ_JBIPKE010000011.1"/>
</dbReference>
<dbReference type="InterPro" id="IPR015424">
    <property type="entry name" value="PyrdxlP-dep_Trfase"/>
</dbReference>
<protein>
    <recommendedName>
        <fullName evidence="4">phosphoserine transaminase</fullName>
        <ecNumber evidence="4">2.6.1.52</ecNumber>
    </recommendedName>
    <alternativeName>
        <fullName evidence="12">Phosphohydroxythreonine aminotransferase</fullName>
    </alternativeName>
</protein>
<feature type="domain" description="Aminotransferase class V" evidence="15">
    <location>
        <begin position="124"/>
        <end position="314"/>
    </location>
</feature>
<proteinExistence type="inferred from homology"/>
<dbReference type="GO" id="GO:0008483">
    <property type="term" value="F:transaminase activity"/>
    <property type="evidence" value="ECO:0007669"/>
    <property type="project" value="UniProtKB-KW"/>
</dbReference>
<comment type="catalytic activity">
    <reaction evidence="13">
        <text>4-(phosphooxy)-L-threonine + 2-oxoglutarate = (R)-3-hydroxy-2-oxo-4-phosphooxybutanoate + L-glutamate</text>
        <dbReference type="Rhea" id="RHEA:16573"/>
        <dbReference type="ChEBI" id="CHEBI:16810"/>
        <dbReference type="ChEBI" id="CHEBI:29985"/>
        <dbReference type="ChEBI" id="CHEBI:58452"/>
        <dbReference type="ChEBI" id="CHEBI:58538"/>
        <dbReference type="EC" id="2.6.1.52"/>
    </reaction>
</comment>
<dbReference type="Gene3D" id="3.40.640.10">
    <property type="entry name" value="Type I PLP-dependent aspartate aminotransferase-like (Major domain)"/>
    <property type="match status" value="1"/>
</dbReference>
<reference evidence="16 17" key="1">
    <citation type="journal article" date="2013" name="Int. J. Syst. Evol. Microbiol.">
        <title>Marinoscillum luteum sp. nov., isolated from marine sediment.</title>
        <authorList>
            <person name="Cha I.T."/>
            <person name="Park S.J."/>
            <person name="Kim S.J."/>
            <person name="Kim J.G."/>
            <person name="Jung M.Y."/>
            <person name="Shin K.S."/>
            <person name="Kwon K.K."/>
            <person name="Yang S.H."/>
            <person name="Seo Y.S."/>
            <person name="Rhee S.K."/>
        </authorList>
    </citation>
    <scope>NUCLEOTIDE SEQUENCE [LARGE SCALE GENOMIC DNA]</scope>
    <source>
        <strain evidence="16 17">KCTC 23939</strain>
    </source>
</reference>
<evidence type="ECO:0000256" key="4">
    <source>
        <dbReference type="ARBA" id="ARBA00013030"/>
    </source>
</evidence>
<keyword evidence="17" id="KW-1185">Reference proteome</keyword>
<evidence type="ECO:0000256" key="14">
    <source>
        <dbReference type="ARBA" id="ARBA00049007"/>
    </source>
</evidence>
<organism evidence="16 17">
    <name type="scientific">Marinoscillum luteum</name>
    <dbReference type="NCBI Taxonomy" id="861051"/>
    <lineage>
        <taxon>Bacteria</taxon>
        <taxon>Pseudomonadati</taxon>
        <taxon>Bacteroidota</taxon>
        <taxon>Cytophagia</taxon>
        <taxon>Cytophagales</taxon>
        <taxon>Reichenbachiellaceae</taxon>
        <taxon>Marinoscillum</taxon>
    </lineage>
</organism>
<keyword evidence="9" id="KW-0663">Pyridoxal phosphate</keyword>
<dbReference type="EC" id="2.6.1.52" evidence="4"/>
<dbReference type="PIRSF" id="PIRSF000525">
    <property type="entry name" value="SerC"/>
    <property type="match status" value="1"/>
</dbReference>
<name>A0ABW7N4C3_9BACT</name>
<dbReference type="InterPro" id="IPR015422">
    <property type="entry name" value="PyrdxlP-dep_Trfase_small"/>
</dbReference>
<evidence type="ECO:0000259" key="15">
    <source>
        <dbReference type="Pfam" id="PF00266"/>
    </source>
</evidence>
<evidence type="ECO:0000256" key="11">
    <source>
        <dbReference type="ARBA" id="ARBA00023299"/>
    </source>
</evidence>
<evidence type="ECO:0000256" key="12">
    <source>
        <dbReference type="ARBA" id="ARBA00031421"/>
    </source>
</evidence>
<evidence type="ECO:0000313" key="17">
    <source>
        <dbReference type="Proteomes" id="UP001610063"/>
    </source>
</evidence>
<dbReference type="Pfam" id="PF00266">
    <property type="entry name" value="Aminotran_5"/>
    <property type="match status" value="1"/>
</dbReference>
<evidence type="ECO:0000256" key="7">
    <source>
        <dbReference type="ARBA" id="ARBA00022605"/>
    </source>
</evidence>
<evidence type="ECO:0000256" key="1">
    <source>
        <dbReference type="ARBA" id="ARBA00001933"/>
    </source>
</evidence>
<dbReference type="InterPro" id="IPR022278">
    <property type="entry name" value="Pser_aminoTfrase"/>
</dbReference>
<dbReference type="SUPFAM" id="SSF53383">
    <property type="entry name" value="PLP-dependent transferases"/>
    <property type="match status" value="1"/>
</dbReference>
<evidence type="ECO:0000256" key="9">
    <source>
        <dbReference type="ARBA" id="ARBA00022898"/>
    </source>
</evidence>
<evidence type="ECO:0000256" key="3">
    <source>
        <dbReference type="ARBA" id="ARBA00006904"/>
    </source>
</evidence>
<evidence type="ECO:0000313" key="16">
    <source>
        <dbReference type="EMBL" id="MFH6982423.1"/>
    </source>
</evidence>
<keyword evidence="5" id="KW-0963">Cytoplasm</keyword>
<comment type="similarity">
    <text evidence="3">Belongs to the class-V pyridoxal-phosphate-dependent aminotransferase family. SerC subfamily.</text>
</comment>
<sequence>MQHKIYFTPGPSQIFYTVNDHMKEAFQKDIMSISHRSATFQNLFAEVKADLKSLLHLPDHYDVYFISSANEIWERIIQSLVGNASHHFVNGSFAEKFYQFATDYKKESTITRMSDGEDFDNLEVPENTELISVTLNETSIGYAFDANSIYQLREQHPDKLIAVDGVSAFPAVPFDFSKVDTAYFSVQKCFGLPAGLGVWIVNPTCYQKVEKLRKNKVVTGSYHDLLQLKASGDKNQTPETPNVLGIFLLGKVVKDMLFRSAKLIQNDTTYKAALLYQAIEKSSVLSPFVARKTNQSKTVVVAKCEGGNADILARFGEQGWIIGKGYGSYKSDHIRIANFPVHSKEQIEQLTDYISKT</sequence>
<keyword evidence="7" id="KW-0028">Amino-acid biosynthesis</keyword>
<evidence type="ECO:0000256" key="6">
    <source>
        <dbReference type="ARBA" id="ARBA00022576"/>
    </source>
</evidence>
<comment type="caution">
    <text evidence="16">The sequence shown here is derived from an EMBL/GenBank/DDBJ whole genome shotgun (WGS) entry which is preliminary data.</text>
</comment>
<dbReference type="Proteomes" id="UP001610063">
    <property type="component" value="Unassembled WGS sequence"/>
</dbReference>
<comment type="catalytic activity">
    <reaction evidence="14">
        <text>O-phospho-L-serine + 2-oxoglutarate = 3-phosphooxypyruvate + L-glutamate</text>
        <dbReference type="Rhea" id="RHEA:14329"/>
        <dbReference type="ChEBI" id="CHEBI:16810"/>
        <dbReference type="ChEBI" id="CHEBI:18110"/>
        <dbReference type="ChEBI" id="CHEBI:29985"/>
        <dbReference type="ChEBI" id="CHEBI:57524"/>
        <dbReference type="EC" id="2.6.1.52"/>
    </reaction>
</comment>
<gene>
    <name evidence="16" type="ORF">ACHKAR_03185</name>
</gene>
<evidence type="ECO:0000256" key="10">
    <source>
        <dbReference type="ARBA" id="ARBA00023096"/>
    </source>
</evidence>
<comment type="cofactor">
    <cofactor evidence="1">
        <name>pyridoxal 5'-phosphate</name>
        <dbReference type="ChEBI" id="CHEBI:597326"/>
    </cofactor>
</comment>
<dbReference type="InterPro" id="IPR015421">
    <property type="entry name" value="PyrdxlP-dep_Trfase_major"/>
</dbReference>
<comment type="pathway">
    <text evidence="2">Amino-acid biosynthesis; L-serine biosynthesis; L-serine from 3-phospho-D-glycerate: step 2/3.</text>
</comment>
<dbReference type="InterPro" id="IPR000192">
    <property type="entry name" value="Aminotrans_V_dom"/>
</dbReference>
<evidence type="ECO:0000256" key="2">
    <source>
        <dbReference type="ARBA" id="ARBA00005099"/>
    </source>
</evidence>
<evidence type="ECO:0000256" key="5">
    <source>
        <dbReference type="ARBA" id="ARBA00022490"/>
    </source>
</evidence>